<proteinExistence type="predicted"/>
<evidence type="ECO:0000313" key="1">
    <source>
        <dbReference type="EMBL" id="GIY86842.1"/>
    </source>
</evidence>
<reference evidence="1 2" key="1">
    <citation type="submission" date="2021-06" db="EMBL/GenBank/DDBJ databases">
        <title>Caerostris extrusa draft genome.</title>
        <authorList>
            <person name="Kono N."/>
            <person name="Arakawa K."/>
        </authorList>
    </citation>
    <scope>NUCLEOTIDE SEQUENCE [LARGE SCALE GENOMIC DNA]</scope>
</reference>
<organism evidence="1 2">
    <name type="scientific">Caerostris extrusa</name>
    <name type="common">Bark spider</name>
    <name type="synonym">Caerostris bankana</name>
    <dbReference type="NCBI Taxonomy" id="172846"/>
    <lineage>
        <taxon>Eukaryota</taxon>
        <taxon>Metazoa</taxon>
        <taxon>Ecdysozoa</taxon>
        <taxon>Arthropoda</taxon>
        <taxon>Chelicerata</taxon>
        <taxon>Arachnida</taxon>
        <taxon>Araneae</taxon>
        <taxon>Araneomorphae</taxon>
        <taxon>Entelegynae</taxon>
        <taxon>Araneoidea</taxon>
        <taxon>Araneidae</taxon>
        <taxon>Caerostris</taxon>
    </lineage>
</organism>
<dbReference type="AlphaFoldDB" id="A0AAV4WVC2"/>
<evidence type="ECO:0000313" key="2">
    <source>
        <dbReference type="Proteomes" id="UP001054945"/>
    </source>
</evidence>
<comment type="caution">
    <text evidence="1">The sequence shown here is derived from an EMBL/GenBank/DDBJ whole genome shotgun (WGS) entry which is preliminary data.</text>
</comment>
<keyword evidence="2" id="KW-1185">Reference proteome</keyword>
<accession>A0AAV4WVC2</accession>
<name>A0AAV4WVC2_CAEEX</name>
<sequence>MNPEIKWPTCSKFTSYLVKHLAPVMVIILRPRVHLELDHDLSCLKSQCANPREEYLESLLRALSPKHVFQNWTMTLK</sequence>
<protein>
    <submittedName>
        <fullName evidence="1">Uncharacterized protein</fullName>
    </submittedName>
</protein>
<dbReference type="EMBL" id="BPLR01016850">
    <property type="protein sequence ID" value="GIY86842.1"/>
    <property type="molecule type" value="Genomic_DNA"/>
</dbReference>
<gene>
    <name evidence="1" type="ORF">CEXT_334471</name>
</gene>
<dbReference type="Proteomes" id="UP001054945">
    <property type="component" value="Unassembled WGS sequence"/>
</dbReference>